<proteinExistence type="predicted"/>
<dbReference type="EMBL" id="CP061281">
    <property type="protein sequence ID" value="QNS05458.1"/>
    <property type="molecule type" value="Genomic_DNA"/>
</dbReference>
<dbReference type="KEGG" id="sxn:IAG42_18890"/>
<dbReference type="AlphaFoldDB" id="A0A7H1B9Q3"/>
<gene>
    <name evidence="1" type="ORF">IAG42_18890</name>
</gene>
<organism evidence="1 2">
    <name type="scientific">Streptomyces xanthii</name>
    <dbReference type="NCBI Taxonomy" id="2768069"/>
    <lineage>
        <taxon>Bacteria</taxon>
        <taxon>Bacillati</taxon>
        <taxon>Actinomycetota</taxon>
        <taxon>Actinomycetes</taxon>
        <taxon>Kitasatosporales</taxon>
        <taxon>Streptomycetaceae</taxon>
        <taxon>Streptomyces</taxon>
    </lineage>
</organism>
<sequence length="946" mass="103681">MGFPNDEGATEFLRAFRAAVYPERWQVLKPASTPLPPVLLDTGGFGDERCARRQRVLDSLERALRTGDGRAVAFSRPQQLPPDRPGEELLTLRVGRDLRTQPPRHVGELRLRDFEFVARMVSYAIRLARLPREGDGALTDAELNDRLQGRELRDALYAQRVAESKGPAHHLAKLVPAADGGNLVLAYLSRLLSHPLFYSLPRKLWDRRWGHRLLRSRRYGWYRAWLHLAHPARSVFDQVGDVVVAQGLALRGPGHERQNALLELEKLLLRALLSDLHRSHPARLAGPWKRRRRTRRVVLLELPAADTPQGHDAARFLQAYRSAYRAPGSASLFVVGAGEPEGHPEAAGQTWHRQDVESLAVVGQHLTDPPAEHGDVEAAPWILGRRFADPAFAGEGLPVARLRPPAPMWGPRLEAAAIGVVLAALIGTGVSMSPLGGADEGTYARCLDGTRVSRGAGKPEEILDLHVARNALRDDDPAAAYRKVLVQIEKNNRRAEDDEKATASAPIEEQYVVRTVVYVAPSPTEGAYKALSELRGIWLAQSRFNTEAHRDSSRSRVALRVDVRDAGPHFERAEKVADGIVRDVERTRAARDHRTVVGVIGFAESRHETRAAARVLSEHQVPAISTTASADAMEKAGPYYRPMAPNDDRESTLAVQLAHEGPVIEADGGDGAGGGPARCESATQAVVVSTEADLYSNEIGAEFVRKFDALEPGGAKMLRYSGDSGDPAEIAQQICGYVTANPRTVVYWSSRVNSFSSFLSSYTRTECTGRTLTVIGGNDITNAELNGDFKYNVSELRLYHTAHVLPAGHELANNVARRYVRNYAYYAGPDDKWRDDGHGPMAHDAYLVMSAAADDANASNRQDVTPSALKSKLDNRIALQGTSGAIRYPQSNPGSKPPRDKAIVIEMATEGEPRLVAYCGAFGLGPELRRTTWGPDDSLDCPADSR</sequence>
<evidence type="ECO:0000313" key="1">
    <source>
        <dbReference type="EMBL" id="QNS05458.1"/>
    </source>
</evidence>
<dbReference type="RefSeq" id="WP_188338153.1">
    <property type="nucleotide sequence ID" value="NZ_CP061281.1"/>
</dbReference>
<keyword evidence="2" id="KW-1185">Reference proteome</keyword>
<evidence type="ECO:0000313" key="2">
    <source>
        <dbReference type="Proteomes" id="UP000516428"/>
    </source>
</evidence>
<protein>
    <submittedName>
        <fullName evidence="1">Uncharacterized protein</fullName>
    </submittedName>
</protein>
<dbReference type="InterPro" id="IPR028082">
    <property type="entry name" value="Peripla_BP_I"/>
</dbReference>
<accession>A0A7H1B9Q3</accession>
<name>A0A7H1B9Q3_9ACTN</name>
<dbReference type="SUPFAM" id="SSF53822">
    <property type="entry name" value="Periplasmic binding protein-like I"/>
    <property type="match status" value="1"/>
</dbReference>
<dbReference type="Gene3D" id="3.40.50.2300">
    <property type="match status" value="2"/>
</dbReference>
<reference evidence="1 2" key="1">
    <citation type="submission" date="2020-09" db="EMBL/GenBank/DDBJ databases">
        <title>A novel species.</title>
        <authorList>
            <person name="Gao J."/>
        </authorList>
    </citation>
    <scope>NUCLEOTIDE SEQUENCE [LARGE SCALE GENOMIC DNA]</scope>
    <source>
        <strain evidence="1 2">CRXT-Y-14</strain>
    </source>
</reference>
<dbReference type="Proteomes" id="UP000516428">
    <property type="component" value="Chromosome"/>
</dbReference>